<proteinExistence type="predicted"/>
<feature type="domain" description="C-type lectin" evidence="3">
    <location>
        <begin position="76"/>
        <end position="199"/>
    </location>
</feature>
<dbReference type="PROSITE" id="PS50041">
    <property type="entry name" value="C_TYPE_LECTIN_2"/>
    <property type="match status" value="1"/>
</dbReference>
<dbReference type="Pfam" id="PF00059">
    <property type="entry name" value="Lectin_C"/>
    <property type="match status" value="1"/>
</dbReference>
<organism evidence="4 5">
    <name type="scientific">Silurus meridionalis</name>
    <name type="common">Southern catfish</name>
    <name type="synonym">Silurus soldatovi meridionalis</name>
    <dbReference type="NCBI Taxonomy" id="175797"/>
    <lineage>
        <taxon>Eukaryota</taxon>
        <taxon>Metazoa</taxon>
        <taxon>Chordata</taxon>
        <taxon>Craniata</taxon>
        <taxon>Vertebrata</taxon>
        <taxon>Euteleostomi</taxon>
        <taxon>Actinopterygii</taxon>
        <taxon>Neopterygii</taxon>
        <taxon>Teleostei</taxon>
        <taxon>Ostariophysi</taxon>
        <taxon>Siluriformes</taxon>
        <taxon>Siluridae</taxon>
        <taxon>Silurus</taxon>
    </lineage>
</organism>
<protein>
    <recommendedName>
        <fullName evidence="3">C-type lectin domain-containing protein</fullName>
    </recommendedName>
</protein>
<evidence type="ECO:0000256" key="1">
    <source>
        <dbReference type="ARBA" id="ARBA00023157"/>
    </source>
</evidence>
<dbReference type="InterPro" id="IPR018378">
    <property type="entry name" value="C-type_lectin_CS"/>
</dbReference>
<keyword evidence="2" id="KW-0732">Signal</keyword>
<dbReference type="SUPFAM" id="SSF56436">
    <property type="entry name" value="C-type lectin-like"/>
    <property type="match status" value="1"/>
</dbReference>
<dbReference type="SMART" id="SM00034">
    <property type="entry name" value="CLECT"/>
    <property type="match status" value="1"/>
</dbReference>
<keyword evidence="5" id="KW-1185">Reference proteome</keyword>
<dbReference type="Proteomes" id="UP000606274">
    <property type="component" value="Unassembled WGS sequence"/>
</dbReference>
<dbReference type="InterPro" id="IPR001304">
    <property type="entry name" value="C-type_lectin-like"/>
</dbReference>
<evidence type="ECO:0000313" key="5">
    <source>
        <dbReference type="Proteomes" id="UP000606274"/>
    </source>
</evidence>
<dbReference type="AlphaFoldDB" id="A0A8T0BSM3"/>
<dbReference type="Gene3D" id="3.10.100.10">
    <property type="entry name" value="Mannose-Binding Protein A, subunit A"/>
    <property type="match status" value="1"/>
</dbReference>
<reference evidence="4" key="1">
    <citation type="submission" date="2020-08" db="EMBL/GenBank/DDBJ databases">
        <title>Chromosome-level assembly of Southern catfish (Silurus meridionalis) provides insights into visual adaptation to the nocturnal and benthic lifestyles.</title>
        <authorList>
            <person name="Zhang Y."/>
            <person name="Wang D."/>
            <person name="Peng Z."/>
        </authorList>
    </citation>
    <scope>NUCLEOTIDE SEQUENCE</scope>
    <source>
        <strain evidence="4">SWU-2019-XX</strain>
        <tissue evidence="4">Muscle</tissue>
    </source>
</reference>
<evidence type="ECO:0000313" key="4">
    <source>
        <dbReference type="EMBL" id="KAF7710321.1"/>
    </source>
</evidence>
<dbReference type="InterPro" id="IPR016186">
    <property type="entry name" value="C-type_lectin-like/link_sf"/>
</dbReference>
<name>A0A8T0BSM3_SILME</name>
<evidence type="ECO:0000256" key="2">
    <source>
        <dbReference type="SAM" id="SignalP"/>
    </source>
</evidence>
<dbReference type="PANTHER" id="PTHR22803">
    <property type="entry name" value="MANNOSE, PHOSPHOLIPASE, LECTIN RECEPTOR RELATED"/>
    <property type="match status" value="1"/>
</dbReference>
<feature type="chain" id="PRO_5035920766" description="C-type lectin domain-containing protein" evidence="2">
    <location>
        <begin position="22"/>
        <end position="205"/>
    </location>
</feature>
<gene>
    <name evidence="4" type="ORF">HF521_009193</name>
</gene>
<feature type="signal peptide" evidence="2">
    <location>
        <begin position="1"/>
        <end position="21"/>
    </location>
</feature>
<dbReference type="EMBL" id="JABFDY010000002">
    <property type="protein sequence ID" value="KAF7710321.1"/>
    <property type="molecule type" value="Genomic_DNA"/>
</dbReference>
<keyword evidence="1" id="KW-1015">Disulfide bond</keyword>
<dbReference type="InterPro" id="IPR016187">
    <property type="entry name" value="CTDL_fold"/>
</dbReference>
<accession>A0A8T0BSM3</accession>
<dbReference type="InterPro" id="IPR050111">
    <property type="entry name" value="C-type_lectin/snaclec_domain"/>
</dbReference>
<sequence length="205" mass="23020">MKVWIVCVLLCATFTLRTVTAAAIETGPEEEQVLQGKTTELAVDELINEVEDKEEAPKVNTAEVKSGICPHGWVKYGSRCFRLMRSSLSWISAEQQCAAEQARLASVQSLGDHKFLQSLLDMAGLSQAWIGAYNFQKWSLVRHVVVYFTGTWLWVDTARFYYSNWYSLSSVGSYPCALMNSNVGWSNTVCGSRYPYICSIDLNKC</sequence>
<dbReference type="CDD" id="cd00037">
    <property type="entry name" value="CLECT"/>
    <property type="match status" value="1"/>
</dbReference>
<dbReference type="PROSITE" id="PS00615">
    <property type="entry name" value="C_TYPE_LECTIN_1"/>
    <property type="match status" value="1"/>
</dbReference>
<evidence type="ECO:0000259" key="3">
    <source>
        <dbReference type="PROSITE" id="PS50041"/>
    </source>
</evidence>
<comment type="caution">
    <text evidence="4">The sequence shown here is derived from an EMBL/GenBank/DDBJ whole genome shotgun (WGS) entry which is preliminary data.</text>
</comment>